<evidence type="ECO:0000256" key="4">
    <source>
        <dbReference type="ARBA" id="ARBA00022519"/>
    </source>
</evidence>
<dbReference type="GO" id="GO:0016887">
    <property type="term" value="F:ATP hydrolysis activity"/>
    <property type="evidence" value="ECO:0007669"/>
    <property type="project" value="InterPro"/>
</dbReference>
<keyword evidence="6" id="KW-0547">Nucleotide-binding</keyword>
<keyword evidence="5 13" id="KW-0812">Transmembrane</keyword>
<dbReference type="GO" id="GO:0005524">
    <property type="term" value="F:ATP binding"/>
    <property type="evidence" value="ECO:0007669"/>
    <property type="project" value="UniProtKB-KW"/>
</dbReference>
<comment type="subcellular location">
    <subcellularLocation>
        <location evidence="1">Cell inner membrane</location>
        <topology evidence="1">Multi-pass membrane protein</topology>
    </subcellularLocation>
</comment>
<protein>
    <submittedName>
        <fullName evidence="16">Multidrug ABC transporter ATP-binding protein</fullName>
    </submittedName>
</protein>
<organism evidence="16 17">
    <name type="scientific">Dietzia natronolimnaea</name>
    <dbReference type="NCBI Taxonomy" id="161920"/>
    <lineage>
        <taxon>Bacteria</taxon>
        <taxon>Bacillati</taxon>
        <taxon>Actinomycetota</taxon>
        <taxon>Actinomycetes</taxon>
        <taxon>Mycobacteriales</taxon>
        <taxon>Dietziaceae</taxon>
        <taxon>Dietzia</taxon>
    </lineage>
</organism>
<evidence type="ECO:0000259" key="14">
    <source>
        <dbReference type="PROSITE" id="PS50893"/>
    </source>
</evidence>
<dbReference type="InterPro" id="IPR017871">
    <property type="entry name" value="ABC_transporter-like_CS"/>
</dbReference>
<evidence type="ECO:0000256" key="12">
    <source>
        <dbReference type="SAM" id="MobiDB-lite"/>
    </source>
</evidence>
<comment type="similarity">
    <text evidence="11">Belongs to the ABC transporter superfamily. Siderophore-Fe(3+) uptake transporter (SIUT) (TC 3.A.1.21) family.</text>
</comment>
<evidence type="ECO:0000256" key="7">
    <source>
        <dbReference type="ARBA" id="ARBA00022840"/>
    </source>
</evidence>
<dbReference type="GO" id="GO:0140359">
    <property type="term" value="F:ABC-type transporter activity"/>
    <property type="evidence" value="ECO:0007669"/>
    <property type="project" value="InterPro"/>
</dbReference>
<dbReference type="InterPro" id="IPR039421">
    <property type="entry name" value="Type_1_exporter"/>
</dbReference>
<comment type="caution">
    <text evidence="16">The sequence shown here is derived from an EMBL/GenBank/DDBJ whole genome shotgun (WGS) entry which is preliminary data.</text>
</comment>
<feature type="transmembrane region" description="Helical" evidence="13">
    <location>
        <begin position="270"/>
        <end position="291"/>
    </location>
</feature>
<evidence type="ECO:0000256" key="13">
    <source>
        <dbReference type="SAM" id="Phobius"/>
    </source>
</evidence>
<feature type="transmembrane region" description="Helical" evidence="13">
    <location>
        <begin position="26"/>
        <end position="46"/>
    </location>
</feature>
<evidence type="ECO:0000256" key="6">
    <source>
        <dbReference type="ARBA" id="ARBA00022741"/>
    </source>
</evidence>
<evidence type="ECO:0000313" key="17">
    <source>
        <dbReference type="Proteomes" id="UP000218810"/>
    </source>
</evidence>
<evidence type="ECO:0000256" key="2">
    <source>
        <dbReference type="ARBA" id="ARBA00022448"/>
    </source>
</evidence>
<dbReference type="InterPro" id="IPR011527">
    <property type="entry name" value="ABC1_TM_dom"/>
</dbReference>
<dbReference type="InterPro" id="IPR003439">
    <property type="entry name" value="ABC_transporter-like_ATP-bd"/>
</dbReference>
<evidence type="ECO:0000256" key="1">
    <source>
        <dbReference type="ARBA" id="ARBA00004429"/>
    </source>
</evidence>
<evidence type="ECO:0000256" key="10">
    <source>
        <dbReference type="ARBA" id="ARBA00023136"/>
    </source>
</evidence>
<dbReference type="GO" id="GO:0034040">
    <property type="term" value="F:ATPase-coupled lipid transmembrane transporter activity"/>
    <property type="evidence" value="ECO:0007669"/>
    <property type="project" value="TreeGrafter"/>
</dbReference>
<keyword evidence="8" id="KW-1278">Translocase</keyword>
<dbReference type="RefSeq" id="WP_095719300.1">
    <property type="nucleotide sequence ID" value="NZ_NTGA01000035.1"/>
</dbReference>
<feature type="transmembrane region" description="Helical" evidence="13">
    <location>
        <begin position="58"/>
        <end position="79"/>
    </location>
</feature>
<dbReference type="PANTHER" id="PTHR24221:SF654">
    <property type="entry name" value="ATP-BINDING CASSETTE SUB-FAMILY B MEMBER 6"/>
    <property type="match status" value="1"/>
</dbReference>
<dbReference type="SUPFAM" id="SSF52540">
    <property type="entry name" value="P-loop containing nucleoside triphosphate hydrolases"/>
    <property type="match status" value="1"/>
</dbReference>
<accession>A0A2A2WLK0</accession>
<gene>
    <name evidence="16" type="ORF">CEY15_16235</name>
</gene>
<evidence type="ECO:0000313" key="16">
    <source>
        <dbReference type="EMBL" id="PAY21923.1"/>
    </source>
</evidence>
<sequence length="598" mass="63374">MSGVGTMWRIAGAERVRVLRGVGWRIVQSLLGGLLYGVLITLVVDLARGGQVDADRAVQVTVVAAVTLVGQLLASYLAARDSWLASYRVSAHVREWVLEHLLRVPVPTATGRRRGEIQALLTGDMQQIEDFLSEGLPKLGQALGLPVVVVVAAAVYDPVVALVLTGAVLAAIPATVWAGTRTTAAARERTALQAESSARFVDVLTGITVWRVLAAPGRIADILRATALDLRDSSVRMLAKLIPPLMLATAVLMAGVPVLMAVVAGRGTELAVGFLLVAIAVYRPLVAALSVGEQWHVTRAALERLRAVAEIPQLPEPAQPRTPRGVEVRFDGVGYDYPDGTPALRGIDLELPEKGMVAVVGHSGSGKSSLGGLFSRVDDPSIGSVRIGGVDVREIAPGTLAATVTQVFQQTHLVPGTVAENIALGRPDADRADIVDAATRAQLHAAISDLPHGYDTRLGEDGAGLSGGQRQRVAIARALLVDAPVVVLDEPTSALDTRTESEVSEVIAELARGRSVLLIAHRLGTVTRADEIVVLEQGRVIERGTHAQLLSTDGRYRRMWDRVEPAGDPAQRSPAQKSPARNGPRARSPAGTDERSRR</sequence>
<dbReference type="EMBL" id="NTGA01000035">
    <property type="protein sequence ID" value="PAY21923.1"/>
    <property type="molecule type" value="Genomic_DNA"/>
</dbReference>
<dbReference type="PANTHER" id="PTHR24221">
    <property type="entry name" value="ATP-BINDING CASSETTE SUB-FAMILY B"/>
    <property type="match status" value="1"/>
</dbReference>
<dbReference type="AlphaFoldDB" id="A0A2A2WLK0"/>
<feature type="domain" description="ABC transporter" evidence="14">
    <location>
        <begin position="328"/>
        <end position="562"/>
    </location>
</feature>
<dbReference type="PROSITE" id="PS50893">
    <property type="entry name" value="ABC_TRANSPORTER_2"/>
    <property type="match status" value="1"/>
</dbReference>
<keyword evidence="4" id="KW-0997">Cell inner membrane</keyword>
<proteinExistence type="inferred from homology"/>
<dbReference type="InterPro" id="IPR036640">
    <property type="entry name" value="ABC1_TM_sf"/>
</dbReference>
<keyword evidence="3" id="KW-1003">Cell membrane</keyword>
<keyword evidence="9 13" id="KW-1133">Transmembrane helix</keyword>
<keyword evidence="2" id="KW-0813">Transport</keyword>
<keyword evidence="7 16" id="KW-0067">ATP-binding</keyword>
<dbReference type="PROSITE" id="PS00211">
    <property type="entry name" value="ABC_TRANSPORTER_1"/>
    <property type="match status" value="1"/>
</dbReference>
<dbReference type="FunFam" id="3.40.50.300:FF:000221">
    <property type="entry name" value="Multidrug ABC transporter ATP-binding protein"/>
    <property type="match status" value="1"/>
</dbReference>
<evidence type="ECO:0000259" key="15">
    <source>
        <dbReference type="PROSITE" id="PS50929"/>
    </source>
</evidence>
<feature type="domain" description="ABC transmembrane type-1" evidence="15">
    <location>
        <begin position="29"/>
        <end position="266"/>
    </location>
</feature>
<evidence type="ECO:0000256" key="11">
    <source>
        <dbReference type="ARBA" id="ARBA00023455"/>
    </source>
</evidence>
<keyword evidence="10 13" id="KW-0472">Membrane</keyword>
<evidence type="ECO:0000256" key="8">
    <source>
        <dbReference type="ARBA" id="ARBA00022967"/>
    </source>
</evidence>
<dbReference type="GO" id="GO:0005886">
    <property type="term" value="C:plasma membrane"/>
    <property type="evidence" value="ECO:0007669"/>
    <property type="project" value="UniProtKB-SubCell"/>
</dbReference>
<evidence type="ECO:0000256" key="9">
    <source>
        <dbReference type="ARBA" id="ARBA00022989"/>
    </source>
</evidence>
<dbReference type="SUPFAM" id="SSF90123">
    <property type="entry name" value="ABC transporter transmembrane region"/>
    <property type="match status" value="1"/>
</dbReference>
<dbReference type="Gene3D" id="1.20.1560.10">
    <property type="entry name" value="ABC transporter type 1, transmembrane domain"/>
    <property type="match status" value="1"/>
</dbReference>
<dbReference type="PROSITE" id="PS50929">
    <property type="entry name" value="ABC_TM1F"/>
    <property type="match status" value="1"/>
</dbReference>
<feature type="transmembrane region" description="Helical" evidence="13">
    <location>
        <begin position="241"/>
        <end position="264"/>
    </location>
</feature>
<dbReference type="Proteomes" id="UP000218810">
    <property type="component" value="Unassembled WGS sequence"/>
</dbReference>
<evidence type="ECO:0000256" key="5">
    <source>
        <dbReference type="ARBA" id="ARBA00022692"/>
    </source>
</evidence>
<name>A0A2A2WLK0_9ACTN</name>
<feature type="region of interest" description="Disordered" evidence="12">
    <location>
        <begin position="561"/>
        <end position="598"/>
    </location>
</feature>
<evidence type="ECO:0000256" key="3">
    <source>
        <dbReference type="ARBA" id="ARBA00022475"/>
    </source>
</evidence>
<dbReference type="Pfam" id="PF00005">
    <property type="entry name" value="ABC_tran"/>
    <property type="match status" value="1"/>
</dbReference>
<keyword evidence="17" id="KW-1185">Reference proteome</keyword>
<dbReference type="InterPro" id="IPR003593">
    <property type="entry name" value="AAA+_ATPase"/>
</dbReference>
<dbReference type="Gene3D" id="3.40.50.300">
    <property type="entry name" value="P-loop containing nucleotide triphosphate hydrolases"/>
    <property type="match status" value="1"/>
</dbReference>
<dbReference type="Pfam" id="PF00664">
    <property type="entry name" value="ABC_membrane"/>
    <property type="match status" value="1"/>
</dbReference>
<reference evidence="17" key="1">
    <citation type="submission" date="2017-09" db="EMBL/GenBank/DDBJ databases">
        <authorList>
            <person name="Zhang Y."/>
            <person name="Huang X."/>
            <person name="Liu J."/>
            <person name="Lu L."/>
            <person name="Peng K."/>
        </authorList>
    </citation>
    <scope>NUCLEOTIDE SEQUENCE [LARGE SCALE GENOMIC DNA]</scope>
    <source>
        <strain evidence="17">S-XJ-1</strain>
    </source>
</reference>
<dbReference type="OrthoDB" id="9806127at2"/>
<dbReference type="InterPro" id="IPR027417">
    <property type="entry name" value="P-loop_NTPase"/>
</dbReference>
<dbReference type="SMART" id="SM00382">
    <property type="entry name" value="AAA"/>
    <property type="match status" value="1"/>
</dbReference>